<dbReference type="Pfam" id="PF00320">
    <property type="entry name" value="GATA"/>
    <property type="match status" value="1"/>
</dbReference>
<keyword evidence="3 8" id="KW-0863">Zinc-finger</keyword>
<protein>
    <recommendedName>
        <fullName evidence="10">GATA-type domain-containing protein</fullName>
    </recommendedName>
</protein>
<keyword evidence="2" id="KW-0479">Metal-binding</keyword>
<evidence type="ECO:0000256" key="5">
    <source>
        <dbReference type="ARBA" id="ARBA00023015"/>
    </source>
</evidence>
<evidence type="ECO:0000256" key="1">
    <source>
        <dbReference type="ARBA" id="ARBA00004123"/>
    </source>
</evidence>
<dbReference type="GO" id="GO:0045165">
    <property type="term" value="P:cell fate commitment"/>
    <property type="evidence" value="ECO:0007669"/>
    <property type="project" value="TreeGrafter"/>
</dbReference>
<dbReference type="InterPro" id="IPR000679">
    <property type="entry name" value="Znf_GATA"/>
</dbReference>
<evidence type="ECO:0000256" key="4">
    <source>
        <dbReference type="ARBA" id="ARBA00022833"/>
    </source>
</evidence>
<evidence type="ECO:0000256" key="7">
    <source>
        <dbReference type="ARBA" id="ARBA00023242"/>
    </source>
</evidence>
<comment type="caution">
    <text evidence="11">The sequence shown here is derived from an EMBL/GenBank/DDBJ whole genome shotgun (WGS) entry which is preliminary data.</text>
</comment>
<dbReference type="PANTHER" id="PTHR10071:SF281">
    <property type="entry name" value="BOX A-BINDING FACTOR-RELATED"/>
    <property type="match status" value="1"/>
</dbReference>
<dbReference type="SMART" id="SM00401">
    <property type="entry name" value="ZnF_GATA"/>
    <property type="match status" value="1"/>
</dbReference>
<gene>
    <name evidence="11" type="ORF">WA026_015925</name>
</gene>
<keyword evidence="4" id="KW-0862">Zinc</keyword>
<evidence type="ECO:0000256" key="9">
    <source>
        <dbReference type="SAM" id="MobiDB-lite"/>
    </source>
</evidence>
<dbReference type="PANTHER" id="PTHR10071">
    <property type="entry name" value="TRANSCRIPTION FACTOR GATA FAMILY MEMBER"/>
    <property type="match status" value="1"/>
</dbReference>
<dbReference type="PROSITE" id="PS50114">
    <property type="entry name" value="GATA_ZN_FINGER_2"/>
    <property type="match status" value="1"/>
</dbReference>
<feature type="region of interest" description="Disordered" evidence="9">
    <location>
        <begin position="154"/>
        <end position="177"/>
    </location>
</feature>
<comment type="subcellular location">
    <subcellularLocation>
        <location evidence="1">Nucleus</location>
    </subcellularLocation>
</comment>
<dbReference type="FunFam" id="3.30.50.10:FF:000036">
    <property type="entry name" value="Endothelial transcription factor GATA-2"/>
    <property type="match status" value="1"/>
</dbReference>
<evidence type="ECO:0000313" key="12">
    <source>
        <dbReference type="Proteomes" id="UP001431783"/>
    </source>
</evidence>
<feature type="region of interest" description="Disordered" evidence="9">
    <location>
        <begin position="100"/>
        <end position="119"/>
    </location>
</feature>
<keyword evidence="5" id="KW-0805">Transcription regulation</keyword>
<dbReference type="PRINTS" id="PR00619">
    <property type="entry name" value="GATAZNFINGER"/>
</dbReference>
<dbReference type="GO" id="GO:0045944">
    <property type="term" value="P:positive regulation of transcription by RNA polymerase II"/>
    <property type="evidence" value="ECO:0007669"/>
    <property type="project" value="TreeGrafter"/>
</dbReference>
<dbReference type="InterPro" id="IPR013088">
    <property type="entry name" value="Znf_NHR/GATA"/>
</dbReference>
<dbReference type="CDD" id="cd00202">
    <property type="entry name" value="ZnF_GATA"/>
    <property type="match status" value="1"/>
</dbReference>
<dbReference type="SUPFAM" id="SSF57716">
    <property type="entry name" value="Glucocorticoid receptor-like (DNA-binding domain)"/>
    <property type="match status" value="1"/>
</dbReference>
<evidence type="ECO:0000256" key="2">
    <source>
        <dbReference type="ARBA" id="ARBA00022723"/>
    </source>
</evidence>
<dbReference type="EMBL" id="JARQZJ010000039">
    <property type="protein sequence ID" value="KAK9876889.1"/>
    <property type="molecule type" value="Genomic_DNA"/>
</dbReference>
<accession>A0AAW1U1Z7</accession>
<keyword evidence="12" id="KW-1185">Reference proteome</keyword>
<dbReference type="AlphaFoldDB" id="A0AAW1U1Z7"/>
<dbReference type="Proteomes" id="UP001431783">
    <property type="component" value="Unassembled WGS sequence"/>
</dbReference>
<feature type="compositionally biased region" description="Low complexity" evidence="9">
    <location>
        <begin position="42"/>
        <end position="53"/>
    </location>
</feature>
<dbReference type="GO" id="GO:0000981">
    <property type="term" value="F:DNA-binding transcription factor activity, RNA polymerase II-specific"/>
    <property type="evidence" value="ECO:0007669"/>
    <property type="project" value="TreeGrafter"/>
</dbReference>
<evidence type="ECO:0000256" key="3">
    <source>
        <dbReference type="ARBA" id="ARBA00022771"/>
    </source>
</evidence>
<dbReference type="PROSITE" id="PS00344">
    <property type="entry name" value="GATA_ZN_FINGER_1"/>
    <property type="match status" value="1"/>
</dbReference>
<proteinExistence type="predicted"/>
<keyword evidence="6" id="KW-0804">Transcription</keyword>
<dbReference type="Gene3D" id="3.30.50.10">
    <property type="entry name" value="Erythroid Transcription Factor GATA-1, subunit A"/>
    <property type="match status" value="1"/>
</dbReference>
<dbReference type="InterPro" id="IPR039355">
    <property type="entry name" value="Transcription_factor_GATA"/>
</dbReference>
<organism evidence="11 12">
    <name type="scientific">Henosepilachna vigintioctopunctata</name>
    <dbReference type="NCBI Taxonomy" id="420089"/>
    <lineage>
        <taxon>Eukaryota</taxon>
        <taxon>Metazoa</taxon>
        <taxon>Ecdysozoa</taxon>
        <taxon>Arthropoda</taxon>
        <taxon>Hexapoda</taxon>
        <taxon>Insecta</taxon>
        <taxon>Pterygota</taxon>
        <taxon>Neoptera</taxon>
        <taxon>Endopterygota</taxon>
        <taxon>Coleoptera</taxon>
        <taxon>Polyphaga</taxon>
        <taxon>Cucujiformia</taxon>
        <taxon>Coccinelloidea</taxon>
        <taxon>Coccinellidae</taxon>
        <taxon>Epilachninae</taxon>
        <taxon>Epilachnini</taxon>
        <taxon>Henosepilachna</taxon>
    </lineage>
</organism>
<sequence length="306" mass="33602">MSSSQVCRPHFHAPLHPWLSDSKPLAHSAPWVPFGSGDPDKSQSPSSAPSQHHNLFAFPPTPPKDSTPDSVAPSAGSEYQSAVAAAMGAFMHENQQSCALDMKPTSGSNIKQREGSDYDGGSSGMFNGNFESSYGSAYGHGIHGTMYASDHKPHLTAQGAQSPNKPRNKSRTSAEGRECVNCGATSTPLWRRDGTGHYLCNACGLYYKMNGQNRPLIKPKRRLVYTNNNAEYSFNMDNDAMGFLDGMCLHLSEDNIRAMSENNFHAVLDKLIRKIEASKHQYSNKDYSNSLDHYADKSYCRVSTIR</sequence>
<reference evidence="11 12" key="1">
    <citation type="submission" date="2023-03" db="EMBL/GenBank/DDBJ databases">
        <title>Genome insight into feeding habits of ladybird beetles.</title>
        <authorList>
            <person name="Li H.-S."/>
            <person name="Huang Y.-H."/>
            <person name="Pang H."/>
        </authorList>
    </citation>
    <scope>NUCLEOTIDE SEQUENCE [LARGE SCALE GENOMIC DNA]</scope>
    <source>
        <strain evidence="11">SYSU_2023b</strain>
        <tissue evidence="11">Whole body</tissue>
    </source>
</reference>
<evidence type="ECO:0000256" key="6">
    <source>
        <dbReference type="ARBA" id="ARBA00023163"/>
    </source>
</evidence>
<evidence type="ECO:0000313" key="11">
    <source>
        <dbReference type="EMBL" id="KAK9876889.1"/>
    </source>
</evidence>
<name>A0AAW1U1Z7_9CUCU</name>
<evidence type="ECO:0000256" key="8">
    <source>
        <dbReference type="PROSITE-ProRule" id="PRU00094"/>
    </source>
</evidence>
<keyword evidence="7" id="KW-0539">Nucleus</keyword>
<dbReference type="GO" id="GO:0000122">
    <property type="term" value="P:negative regulation of transcription by RNA polymerase II"/>
    <property type="evidence" value="ECO:0007669"/>
    <property type="project" value="TreeGrafter"/>
</dbReference>
<feature type="region of interest" description="Disordered" evidence="9">
    <location>
        <begin position="26"/>
        <end position="77"/>
    </location>
</feature>
<dbReference type="GO" id="GO:0008270">
    <property type="term" value="F:zinc ion binding"/>
    <property type="evidence" value="ECO:0007669"/>
    <property type="project" value="UniProtKB-KW"/>
</dbReference>
<dbReference type="GO" id="GO:0000978">
    <property type="term" value="F:RNA polymerase II cis-regulatory region sequence-specific DNA binding"/>
    <property type="evidence" value="ECO:0007669"/>
    <property type="project" value="TreeGrafter"/>
</dbReference>
<feature type="domain" description="GATA-type" evidence="10">
    <location>
        <begin position="173"/>
        <end position="227"/>
    </location>
</feature>
<dbReference type="GO" id="GO:0005634">
    <property type="term" value="C:nucleus"/>
    <property type="evidence" value="ECO:0007669"/>
    <property type="project" value="UniProtKB-SubCell"/>
</dbReference>
<evidence type="ECO:0000259" key="10">
    <source>
        <dbReference type="PROSITE" id="PS50114"/>
    </source>
</evidence>